<evidence type="ECO:0000256" key="1">
    <source>
        <dbReference type="ARBA" id="ARBA00005721"/>
    </source>
</evidence>
<dbReference type="Proteomes" id="UP001523566">
    <property type="component" value="Unassembled WGS sequence"/>
</dbReference>
<evidence type="ECO:0000313" key="3">
    <source>
        <dbReference type="Proteomes" id="UP001523566"/>
    </source>
</evidence>
<dbReference type="RefSeq" id="WP_262064947.1">
    <property type="nucleotide sequence ID" value="NZ_JAMXOD010000002.1"/>
</dbReference>
<sequence>MEKDSKNTYTLQTEDPSIEVKVADEVVAVIAGIAAMEVEGVASMAGNATKDLIQKLGRKSLSKGIKIEFLEDNVMTVFVSINIKYGYNIMDITKGVQEKVKTAIENMTGLKVADVNLRVAGVSVPEEA</sequence>
<dbReference type="Pfam" id="PF03780">
    <property type="entry name" value="Asp23"/>
    <property type="match status" value="1"/>
</dbReference>
<dbReference type="PANTHER" id="PTHR34297">
    <property type="entry name" value="HYPOTHETICAL CYTOSOLIC PROTEIN-RELATED"/>
    <property type="match status" value="1"/>
</dbReference>
<dbReference type="InterPro" id="IPR005531">
    <property type="entry name" value="Asp23"/>
</dbReference>
<gene>
    <name evidence="2" type="ORF">NK125_01890</name>
</gene>
<accession>A0ABT1E5N9</accession>
<name>A0ABT1E5N9_9FIRM</name>
<evidence type="ECO:0000313" key="2">
    <source>
        <dbReference type="EMBL" id="MCP1101164.1"/>
    </source>
</evidence>
<proteinExistence type="inferred from homology"/>
<keyword evidence="3" id="KW-1185">Reference proteome</keyword>
<reference evidence="2 3" key="1">
    <citation type="journal article" date="2022" name="Genome Biol. Evol.">
        <title>Host diet, physiology and behaviors set the stage for Lachnospiraceae cladogenesis.</title>
        <authorList>
            <person name="Vera-Ponce De Leon A."/>
            <person name="Schneider M."/>
            <person name="Jahnes B.C."/>
            <person name="Sadowski V."/>
            <person name="Camuy-Velez L.A."/>
            <person name="Duan J."/>
            <person name="Sabree Z.L."/>
        </authorList>
    </citation>
    <scope>NUCLEOTIDE SEQUENCE [LARGE SCALE GENOMIC DNA]</scope>
    <source>
        <strain evidence="2 3">PAL113</strain>
    </source>
</reference>
<dbReference type="EMBL" id="JAMZFW010000002">
    <property type="protein sequence ID" value="MCP1101164.1"/>
    <property type="molecule type" value="Genomic_DNA"/>
</dbReference>
<comment type="caution">
    <text evidence="2">The sequence shown here is derived from an EMBL/GenBank/DDBJ whole genome shotgun (WGS) entry which is preliminary data.</text>
</comment>
<protein>
    <submittedName>
        <fullName evidence="2">Asp23/Gls24 family envelope stress response protein</fullName>
    </submittedName>
</protein>
<organism evidence="2 3">
    <name type="scientific">Aequitasia blattaphilus</name>
    <dbReference type="NCBI Taxonomy" id="2949332"/>
    <lineage>
        <taxon>Bacteria</taxon>
        <taxon>Bacillati</taxon>
        <taxon>Bacillota</taxon>
        <taxon>Clostridia</taxon>
        <taxon>Lachnospirales</taxon>
        <taxon>Lachnospiraceae</taxon>
        <taxon>Aequitasia</taxon>
    </lineage>
</organism>
<comment type="similarity">
    <text evidence="1">Belongs to the asp23 family.</text>
</comment>